<gene>
    <name evidence="2" type="ORF">M422DRAFT_252083</name>
</gene>
<protein>
    <recommendedName>
        <fullName evidence="4">BED-type domain-containing protein</fullName>
    </recommendedName>
</protein>
<dbReference type="AlphaFoldDB" id="A0A0C9VQC2"/>
<accession>A0A0C9VQC2</accession>
<dbReference type="OrthoDB" id="1607513at2759"/>
<evidence type="ECO:0000313" key="2">
    <source>
        <dbReference type="EMBL" id="KIJ44477.1"/>
    </source>
</evidence>
<feature type="region of interest" description="Disordered" evidence="1">
    <location>
        <begin position="1"/>
        <end position="27"/>
    </location>
</feature>
<dbReference type="HOGENOM" id="CLU_1338270_0_0_1"/>
<keyword evidence="3" id="KW-1185">Reference proteome</keyword>
<dbReference type="EMBL" id="KN837117">
    <property type="protein sequence ID" value="KIJ44477.1"/>
    <property type="molecule type" value="Genomic_DNA"/>
</dbReference>
<evidence type="ECO:0000256" key="1">
    <source>
        <dbReference type="SAM" id="MobiDB-lite"/>
    </source>
</evidence>
<dbReference type="Proteomes" id="UP000054279">
    <property type="component" value="Unassembled WGS sequence"/>
</dbReference>
<evidence type="ECO:0000313" key="3">
    <source>
        <dbReference type="Proteomes" id="UP000054279"/>
    </source>
</evidence>
<organism evidence="2 3">
    <name type="scientific">Sphaerobolus stellatus (strain SS14)</name>
    <dbReference type="NCBI Taxonomy" id="990650"/>
    <lineage>
        <taxon>Eukaryota</taxon>
        <taxon>Fungi</taxon>
        <taxon>Dikarya</taxon>
        <taxon>Basidiomycota</taxon>
        <taxon>Agaricomycotina</taxon>
        <taxon>Agaricomycetes</taxon>
        <taxon>Phallomycetidae</taxon>
        <taxon>Geastrales</taxon>
        <taxon>Sphaerobolaceae</taxon>
        <taxon>Sphaerobolus</taxon>
    </lineage>
</organism>
<evidence type="ECO:0008006" key="4">
    <source>
        <dbReference type="Google" id="ProtNLM"/>
    </source>
</evidence>
<sequence>MTPGTPQSASVHCSMQHSTPKSTQPGRLFASPCIPKKTLAQDVWFFFTKTTAKNHLPKKTCKLCEKQGTGDGLYAPSTSCGILRDHLTHLHPVEYLEACHTNGWKPQGKLKHINVSDPDVLVNLPRFPFTIAQFRMALVAFIVGFDEMSQGKISLTVDGWDNKSMQAYVAMTAHFLRCINDSRAMHARGTLKLEGSLIAFLPMPG</sequence>
<proteinExistence type="predicted"/>
<feature type="compositionally biased region" description="Polar residues" evidence="1">
    <location>
        <begin position="1"/>
        <end position="25"/>
    </location>
</feature>
<reference evidence="2 3" key="1">
    <citation type="submission" date="2014-06" db="EMBL/GenBank/DDBJ databases">
        <title>Evolutionary Origins and Diversification of the Mycorrhizal Mutualists.</title>
        <authorList>
            <consortium name="DOE Joint Genome Institute"/>
            <consortium name="Mycorrhizal Genomics Consortium"/>
            <person name="Kohler A."/>
            <person name="Kuo A."/>
            <person name="Nagy L.G."/>
            <person name="Floudas D."/>
            <person name="Copeland A."/>
            <person name="Barry K.W."/>
            <person name="Cichocki N."/>
            <person name="Veneault-Fourrey C."/>
            <person name="LaButti K."/>
            <person name="Lindquist E.A."/>
            <person name="Lipzen A."/>
            <person name="Lundell T."/>
            <person name="Morin E."/>
            <person name="Murat C."/>
            <person name="Riley R."/>
            <person name="Ohm R."/>
            <person name="Sun H."/>
            <person name="Tunlid A."/>
            <person name="Henrissat B."/>
            <person name="Grigoriev I.V."/>
            <person name="Hibbett D.S."/>
            <person name="Martin F."/>
        </authorList>
    </citation>
    <scope>NUCLEOTIDE SEQUENCE [LARGE SCALE GENOMIC DNA]</scope>
    <source>
        <strain evidence="2 3">SS14</strain>
    </source>
</reference>
<name>A0A0C9VQC2_SPHS4</name>